<name>A0A3S3PM49_9MAGN</name>
<evidence type="ECO:0000259" key="9">
    <source>
        <dbReference type="Pfam" id="PF14416"/>
    </source>
</evidence>
<comment type="subcellular location">
    <subcellularLocation>
        <location evidence="1">Membrane</location>
        <topology evidence="1">Single-pass membrane protein</topology>
    </subcellularLocation>
</comment>
<evidence type="ECO:0000256" key="4">
    <source>
        <dbReference type="ARBA" id="ARBA00022968"/>
    </source>
</evidence>
<dbReference type="InterPro" id="IPR026057">
    <property type="entry name" value="TBL_C"/>
</dbReference>
<dbReference type="GO" id="GO:0005794">
    <property type="term" value="C:Golgi apparatus"/>
    <property type="evidence" value="ECO:0007669"/>
    <property type="project" value="TreeGrafter"/>
</dbReference>
<feature type="domain" description="Trichome birefringence-like C-terminal" evidence="8">
    <location>
        <begin position="150"/>
        <end position="437"/>
    </location>
</feature>
<dbReference type="PANTHER" id="PTHR32285">
    <property type="entry name" value="PROTEIN TRICHOME BIREFRINGENCE-LIKE 9-RELATED"/>
    <property type="match status" value="1"/>
</dbReference>
<keyword evidence="11" id="KW-1185">Reference proteome</keyword>
<evidence type="ECO:0000256" key="7">
    <source>
        <dbReference type="SAM" id="Phobius"/>
    </source>
</evidence>
<dbReference type="InterPro" id="IPR025846">
    <property type="entry name" value="TBL_N"/>
</dbReference>
<dbReference type="GO" id="GO:0016413">
    <property type="term" value="F:O-acetyltransferase activity"/>
    <property type="evidence" value="ECO:0007669"/>
    <property type="project" value="InterPro"/>
</dbReference>
<dbReference type="Pfam" id="PF13839">
    <property type="entry name" value="PC-Esterase"/>
    <property type="match status" value="1"/>
</dbReference>
<dbReference type="Pfam" id="PF14416">
    <property type="entry name" value="PMR5N"/>
    <property type="match status" value="1"/>
</dbReference>
<keyword evidence="3 7" id="KW-0812">Transmembrane</keyword>
<evidence type="ECO:0000259" key="8">
    <source>
        <dbReference type="Pfam" id="PF13839"/>
    </source>
</evidence>
<dbReference type="InterPro" id="IPR029962">
    <property type="entry name" value="TBL"/>
</dbReference>
<dbReference type="PANTHER" id="PTHR32285:SF213">
    <property type="entry name" value="PROTEIN TRICHOME BIREFRINGENCE-LIKE 11"/>
    <property type="match status" value="1"/>
</dbReference>
<evidence type="ECO:0000256" key="6">
    <source>
        <dbReference type="ARBA" id="ARBA00023136"/>
    </source>
</evidence>
<dbReference type="STRING" id="337451.A0A3S3PM49"/>
<comment type="caution">
    <text evidence="10">The sequence shown here is derived from an EMBL/GenBank/DDBJ whole genome shotgun (WGS) entry which is preliminary data.</text>
</comment>
<dbReference type="OrthoDB" id="630188at2759"/>
<evidence type="ECO:0000313" key="10">
    <source>
        <dbReference type="EMBL" id="RWR93723.1"/>
    </source>
</evidence>
<evidence type="ECO:0000256" key="3">
    <source>
        <dbReference type="ARBA" id="ARBA00022692"/>
    </source>
</evidence>
<keyword evidence="6 7" id="KW-0472">Membrane</keyword>
<sequence>MSKSPLSTQSLVKIPSFLSKMEILKKIKRLKSMEPLGVFGFFCFSAFCFLWCFFYLDYRVVTKSFRIRTQSPWLLRFGLEQISESRRVEFLSVKGDGCNLFEGEWVWDEQYPLYQSRNCSFIDDGFRCSENGRPDNFYTKWRWQPKRCNLPRFDAMNMLEKLRNRRLVFVGDSIGRNQWESLLCMLSSAVADKDSIYEVNGNPITKHNGFLAFRFKDFNCTVEYYRAPFLVVQSRAPAGAPAKVKTTLKLDVMDWTSGQWRDADVLVFNTGHWWNYEKTIRGGCYFQVGDDVMMKMTVERAYRRAIKTVVKWVGREVNTSNTKVFFRTFSPVHFRGGNWKTGGSCHLETLPELSSTQRFSRPWFSMLMAARDIISFGTPVSTIEILNVTQMTALRKDGHSSLYYLGPTAGPSSLHKQDCSHWCLPGVPDAWNELLYALFIKWEWSRHQNNTGPSLVQL</sequence>
<evidence type="ECO:0000256" key="1">
    <source>
        <dbReference type="ARBA" id="ARBA00004167"/>
    </source>
</evidence>
<dbReference type="Proteomes" id="UP000283530">
    <property type="component" value="Unassembled WGS sequence"/>
</dbReference>
<dbReference type="GO" id="GO:0016020">
    <property type="term" value="C:membrane"/>
    <property type="evidence" value="ECO:0007669"/>
    <property type="project" value="UniProtKB-SubCell"/>
</dbReference>
<reference evidence="10 11" key="1">
    <citation type="journal article" date="2019" name="Nat. Plants">
        <title>Stout camphor tree genome fills gaps in understanding of flowering plant genome evolution.</title>
        <authorList>
            <person name="Chaw S.M."/>
            <person name="Liu Y.C."/>
            <person name="Wu Y.W."/>
            <person name="Wang H.Y."/>
            <person name="Lin C.I."/>
            <person name="Wu C.S."/>
            <person name="Ke H.M."/>
            <person name="Chang L.Y."/>
            <person name="Hsu C.Y."/>
            <person name="Yang H.T."/>
            <person name="Sudianto E."/>
            <person name="Hsu M.H."/>
            <person name="Wu K.P."/>
            <person name="Wang L.N."/>
            <person name="Leebens-Mack J.H."/>
            <person name="Tsai I.J."/>
        </authorList>
    </citation>
    <scope>NUCLEOTIDE SEQUENCE [LARGE SCALE GENOMIC DNA]</scope>
    <source>
        <strain evidence="11">cv. Chaw 1501</strain>
        <tissue evidence="10">Young leaves</tissue>
    </source>
</reference>
<gene>
    <name evidence="10" type="ORF">CKAN_02299100</name>
</gene>
<dbReference type="AlphaFoldDB" id="A0A3S3PM49"/>
<organism evidence="10 11">
    <name type="scientific">Cinnamomum micranthum f. kanehirae</name>
    <dbReference type="NCBI Taxonomy" id="337451"/>
    <lineage>
        <taxon>Eukaryota</taxon>
        <taxon>Viridiplantae</taxon>
        <taxon>Streptophyta</taxon>
        <taxon>Embryophyta</taxon>
        <taxon>Tracheophyta</taxon>
        <taxon>Spermatophyta</taxon>
        <taxon>Magnoliopsida</taxon>
        <taxon>Magnoliidae</taxon>
        <taxon>Laurales</taxon>
        <taxon>Lauraceae</taxon>
        <taxon>Cinnamomum</taxon>
    </lineage>
</organism>
<evidence type="ECO:0000256" key="2">
    <source>
        <dbReference type="ARBA" id="ARBA00007727"/>
    </source>
</evidence>
<proteinExistence type="inferred from homology"/>
<protein>
    <submittedName>
        <fullName evidence="10">Protein trichome birefringence-like protein 11</fullName>
    </submittedName>
</protein>
<keyword evidence="4" id="KW-0735">Signal-anchor</keyword>
<evidence type="ECO:0000313" key="11">
    <source>
        <dbReference type="Proteomes" id="UP000283530"/>
    </source>
</evidence>
<feature type="domain" description="Trichome birefringence-like N-terminal" evidence="9">
    <location>
        <begin position="97"/>
        <end position="149"/>
    </location>
</feature>
<feature type="transmembrane region" description="Helical" evidence="7">
    <location>
        <begin position="36"/>
        <end position="56"/>
    </location>
</feature>
<evidence type="ECO:0000256" key="5">
    <source>
        <dbReference type="ARBA" id="ARBA00022989"/>
    </source>
</evidence>
<keyword evidence="5 7" id="KW-1133">Transmembrane helix</keyword>
<comment type="similarity">
    <text evidence="2">Belongs to the PC-esterase family. TBL subfamily.</text>
</comment>
<accession>A0A3S3PM49</accession>
<dbReference type="EMBL" id="QPKB01000010">
    <property type="protein sequence ID" value="RWR93723.1"/>
    <property type="molecule type" value="Genomic_DNA"/>
</dbReference>